<gene>
    <name evidence="1" type="ORF">PX52LOC_06618</name>
</gene>
<evidence type="ECO:0000313" key="2">
    <source>
        <dbReference type="Proteomes" id="UP000324974"/>
    </source>
</evidence>
<proteinExistence type="predicted"/>
<sequence>MGNANREACVGDDDLVLLTRASVVDAPHISPTNRGRGDVMISVDAYRVSPASDVVEYLLIRSGPDAHPTELQFGTEGGQPGYYEVGTGRLFINKPIRRSDVALYRVGDLRQVGLLR</sequence>
<dbReference type="EMBL" id="CP042425">
    <property type="protein sequence ID" value="QEL19543.1"/>
    <property type="molecule type" value="Genomic_DNA"/>
</dbReference>
<evidence type="ECO:0000313" key="1">
    <source>
        <dbReference type="EMBL" id="QEL19543.1"/>
    </source>
</evidence>
<dbReference type="KEGG" id="lrs:PX52LOC_06618"/>
<reference evidence="2" key="1">
    <citation type="submission" date="2019-08" db="EMBL/GenBank/DDBJ databases">
        <title>Limnoglobus roseus gen. nov., sp. nov., a novel freshwater planctomycete with a giant genome from the family Gemmataceae.</title>
        <authorList>
            <person name="Kulichevskaya I.S."/>
            <person name="Naumoff D.G."/>
            <person name="Miroshnikov K."/>
            <person name="Ivanova A."/>
            <person name="Philippov D.A."/>
            <person name="Hakobyan A."/>
            <person name="Rijpstra I.C."/>
            <person name="Sinninghe Damste J.S."/>
            <person name="Liesack W."/>
            <person name="Dedysh S.N."/>
        </authorList>
    </citation>
    <scope>NUCLEOTIDE SEQUENCE [LARGE SCALE GENOMIC DNA]</scope>
    <source>
        <strain evidence="2">PX52</strain>
    </source>
</reference>
<dbReference type="Proteomes" id="UP000324974">
    <property type="component" value="Chromosome"/>
</dbReference>
<organism evidence="1 2">
    <name type="scientific">Limnoglobus roseus</name>
    <dbReference type="NCBI Taxonomy" id="2598579"/>
    <lineage>
        <taxon>Bacteria</taxon>
        <taxon>Pseudomonadati</taxon>
        <taxon>Planctomycetota</taxon>
        <taxon>Planctomycetia</taxon>
        <taxon>Gemmatales</taxon>
        <taxon>Gemmataceae</taxon>
        <taxon>Limnoglobus</taxon>
    </lineage>
</organism>
<accession>A0A5C1AN49</accession>
<protein>
    <submittedName>
        <fullName evidence="1">Uncharacterized protein</fullName>
    </submittedName>
</protein>
<dbReference type="RefSeq" id="WP_149113921.1">
    <property type="nucleotide sequence ID" value="NZ_CP042425.1"/>
</dbReference>
<dbReference type="AlphaFoldDB" id="A0A5C1AN49"/>
<keyword evidence="2" id="KW-1185">Reference proteome</keyword>
<name>A0A5C1AN49_9BACT</name>